<feature type="non-terminal residue" evidence="2">
    <location>
        <position position="1"/>
    </location>
</feature>
<dbReference type="EMBL" id="LZPO01062486">
    <property type="protein sequence ID" value="OBS71239.1"/>
    <property type="molecule type" value="Genomic_DNA"/>
</dbReference>
<dbReference type="Proteomes" id="UP000092124">
    <property type="component" value="Unassembled WGS sequence"/>
</dbReference>
<dbReference type="Gene3D" id="3.90.180.10">
    <property type="entry name" value="Medium-chain alcohol dehydrogenases, catalytic domain"/>
    <property type="match status" value="1"/>
</dbReference>
<evidence type="ECO:0008006" key="4">
    <source>
        <dbReference type="Google" id="ProtNLM"/>
    </source>
</evidence>
<comment type="caution">
    <text evidence="2">The sequence shown here is derived from an EMBL/GenBank/DDBJ whole genome shotgun (WGS) entry which is preliminary data.</text>
</comment>
<dbReference type="OrthoDB" id="3941538at2759"/>
<organism evidence="2 3">
    <name type="scientific">Neotoma lepida</name>
    <name type="common">Desert woodrat</name>
    <dbReference type="NCBI Taxonomy" id="56216"/>
    <lineage>
        <taxon>Eukaryota</taxon>
        <taxon>Metazoa</taxon>
        <taxon>Chordata</taxon>
        <taxon>Craniata</taxon>
        <taxon>Vertebrata</taxon>
        <taxon>Euteleostomi</taxon>
        <taxon>Mammalia</taxon>
        <taxon>Eutheria</taxon>
        <taxon>Euarchontoglires</taxon>
        <taxon>Glires</taxon>
        <taxon>Rodentia</taxon>
        <taxon>Myomorpha</taxon>
        <taxon>Muroidea</taxon>
        <taxon>Cricetidae</taxon>
        <taxon>Neotominae</taxon>
        <taxon>Neotoma</taxon>
    </lineage>
</organism>
<dbReference type="PANTHER" id="PTHR44154">
    <property type="entry name" value="QUINONE OXIDOREDUCTASE"/>
    <property type="match status" value="1"/>
</dbReference>
<name>A0A1A6GZ24_NEOLE</name>
<keyword evidence="3" id="KW-1185">Reference proteome</keyword>
<dbReference type="Pfam" id="PF13602">
    <property type="entry name" value="ADH_zinc_N_2"/>
    <property type="match status" value="1"/>
</dbReference>
<sequence length="87" mass="9457">KSVGDKGVDVIIEMLANVNLNNDLKLLSRGGRVIEEFQQFAGILQAGMEKGWVKPVIGSEYPLEKAVQAHEDIIHGSGKTGKMILLL</sequence>
<dbReference type="InterPro" id="IPR051603">
    <property type="entry name" value="Zinc-ADH_QOR/CCCR"/>
</dbReference>
<dbReference type="GO" id="GO:0003730">
    <property type="term" value="F:mRNA 3'-UTR binding"/>
    <property type="evidence" value="ECO:0007669"/>
    <property type="project" value="TreeGrafter"/>
</dbReference>
<dbReference type="GO" id="GO:0070402">
    <property type="term" value="F:NADPH binding"/>
    <property type="evidence" value="ECO:0007669"/>
    <property type="project" value="TreeGrafter"/>
</dbReference>
<evidence type="ECO:0000313" key="2">
    <source>
        <dbReference type="EMBL" id="OBS71239.1"/>
    </source>
</evidence>
<accession>A0A1A6GZ24</accession>
<dbReference type="GO" id="GO:0003960">
    <property type="term" value="F:quinone reductase (NADPH) activity"/>
    <property type="evidence" value="ECO:0007669"/>
    <property type="project" value="TreeGrafter"/>
</dbReference>
<keyword evidence="1" id="KW-0521">NADP</keyword>
<evidence type="ECO:0000313" key="3">
    <source>
        <dbReference type="Proteomes" id="UP000092124"/>
    </source>
</evidence>
<protein>
    <recommendedName>
        <fullName evidence="4">Alcohol dehydrogenase-like C-terminal domain-containing protein</fullName>
    </recommendedName>
</protein>
<evidence type="ECO:0000256" key="1">
    <source>
        <dbReference type="ARBA" id="ARBA00022857"/>
    </source>
</evidence>
<dbReference type="PANTHER" id="PTHR44154:SF1">
    <property type="entry name" value="QUINONE OXIDOREDUCTASE"/>
    <property type="match status" value="1"/>
</dbReference>
<proteinExistence type="predicted"/>
<dbReference type="AlphaFoldDB" id="A0A1A6GZ24"/>
<dbReference type="GO" id="GO:0005829">
    <property type="term" value="C:cytosol"/>
    <property type="evidence" value="ECO:0007669"/>
    <property type="project" value="TreeGrafter"/>
</dbReference>
<dbReference type="Gene3D" id="3.40.50.720">
    <property type="entry name" value="NAD(P)-binding Rossmann-like Domain"/>
    <property type="match status" value="1"/>
</dbReference>
<gene>
    <name evidence="2" type="ORF">A6R68_00220</name>
</gene>
<dbReference type="STRING" id="56216.A0A1A6GZ24"/>
<reference evidence="2 3" key="1">
    <citation type="submission" date="2016-06" db="EMBL/GenBank/DDBJ databases">
        <title>The Draft Genome Sequence and Annotation of the Desert Woodrat Neotoma lepida.</title>
        <authorList>
            <person name="Campbell M."/>
            <person name="Oakeson K.F."/>
            <person name="Yandell M."/>
            <person name="Halpert J.R."/>
            <person name="Dearing D."/>
        </authorList>
    </citation>
    <scope>NUCLEOTIDE SEQUENCE [LARGE SCALE GENOMIC DNA]</scope>
    <source>
        <strain evidence="2">417</strain>
        <tissue evidence="2">Liver</tissue>
    </source>
</reference>